<feature type="compositionally biased region" description="Basic and acidic residues" evidence="1">
    <location>
        <begin position="22"/>
        <end position="35"/>
    </location>
</feature>
<organism evidence="2 3">
    <name type="scientific">Rhypophila decipiens</name>
    <dbReference type="NCBI Taxonomy" id="261697"/>
    <lineage>
        <taxon>Eukaryota</taxon>
        <taxon>Fungi</taxon>
        <taxon>Dikarya</taxon>
        <taxon>Ascomycota</taxon>
        <taxon>Pezizomycotina</taxon>
        <taxon>Sordariomycetes</taxon>
        <taxon>Sordariomycetidae</taxon>
        <taxon>Sordariales</taxon>
        <taxon>Naviculisporaceae</taxon>
        <taxon>Rhypophila</taxon>
    </lineage>
</organism>
<dbReference type="EMBL" id="MU858062">
    <property type="protein sequence ID" value="KAK4217124.1"/>
    <property type="molecule type" value="Genomic_DNA"/>
</dbReference>
<gene>
    <name evidence="2" type="ORF">QBC37DRAFT_451660</name>
</gene>
<reference evidence="2" key="1">
    <citation type="journal article" date="2023" name="Mol. Phylogenet. Evol.">
        <title>Genome-scale phylogeny and comparative genomics of the fungal order Sordariales.</title>
        <authorList>
            <person name="Hensen N."/>
            <person name="Bonometti L."/>
            <person name="Westerberg I."/>
            <person name="Brannstrom I.O."/>
            <person name="Guillou S."/>
            <person name="Cros-Aarteil S."/>
            <person name="Calhoun S."/>
            <person name="Haridas S."/>
            <person name="Kuo A."/>
            <person name="Mondo S."/>
            <person name="Pangilinan J."/>
            <person name="Riley R."/>
            <person name="LaButti K."/>
            <person name="Andreopoulos B."/>
            <person name="Lipzen A."/>
            <person name="Chen C."/>
            <person name="Yan M."/>
            <person name="Daum C."/>
            <person name="Ng V."/>
            <person name="Clum A."/>
            <person name="Steindorff A."/>
            <person name="Ohm R.A."/>
            <person name="Martin F."/>
            <person name="Silar P."/>
            <person name="Natvig D.O."/>
            <person name="Lalanne C."/>
            <person name="Gautier V."/>
            <person name="Ament-Velasquez S.L."/>
            <person name="Kruys A."/>
            <person name="Hutchinson M.I."/>
            <person name="Powell A.J."/>
            <person name="Barry K."/>
            <person name="Miller A.N."/>
            <person name="Grigoriev I.V."/>
            <person name="Debuchy R."/>
            <person name="Gladieux P."/>
            <person name="Hiltunen Thoren M."/>
            <person name="Johannesson H."/>
        </authorList>
    </citation>
    <scope>NUCLEOTIDE SEQUENCE</scope>
    <source>
        <strain evidence="2">PSN293</strain>
    </source>
</reference>
<feature type="compositionally biased region" description="Basic and acidic residues" evidence="1">
    <location>
        <begin position="455"/>
        <end position="466"/>
    </location>
</feature>
<proteinExistence type="predicted"/>
<feature type="compositionally biased region" description="Basic and acidic residues" evidence="1">
    <location>
        <begin position="259"/>
        <end position="268"/>
    </location>
</feature>
<feature type="compositionally biased region" description="Basic residues" evidence="1">
    <location>
        <begin position="151"/>
        <end position="161"/>
    </location>
</feature>
<feature type="compositionally biased region" description="Basic and acidic residues" evidence="1">
    <location>
        <begin position="68"/>
        <end position="90"/>
    </location>
</feature>
<evidence type="ECO:0000256" key="1">
    <source>
        <dbReference type="SAM" id="MobiDB-lite"/>
    </source>
</evidence>
<evidence type="ECO:0000313" key="3">
    <source>
        <dbReference type="Proteomes" id="UP001301769"/>
    </source>
</evidence>
<feature type="region of interest" description="Disordered" evidence="1">
    <location>
        <begin position="1"/>
        <end position="567"/>
    </location>
</feature>
<reference evidence="2" key="2">
    <citation type="submission" date="2023-05" db="EMBL/GenBank/DDBJ databases">
        <authorList>
            <consortium name="Lawrence Berkeley National Laboratory"/>
            <person name="Steindorff A."/>
            <person name="Hensen N."/>
            <person name="Bonometti L."/>
            <person name="Westerberg I."/>
            <person name="Brannstrom I.O."/>
            <person name="Guillou S."/>
            <person name="Cros-Aarteil S."/>
            <person name="Calhoun S."/>
            <person name="Haridas S."/>
            <person name="Kuo A."/>
            <person name="Mondo S."/>
            <person name="Pangilinan J."/>
            <person name="Riley R."/>
            <person name="Labutti K."/>
            <person name="Andreopoulos B."/>
            <person name="Lipzen A."/>
            <person name="Chen C."/>
            <person name="Yanf M."/>
            <person name="Daum C."/>
            <person name="Ng V."/>
            <person name="Clum A."/>
            <person name="Ohm R."/>
            <person name="Martin F."/>
            <person name="Silar P."/>
            <person name="Natvig D."/>
            <person name="Lalanne C."/>
            <person name="Gautier V."/>
            <person name="Ament-Velasquez S.L."/>
            <person name="Kruys A."/>
            <person name="Hutchinson M.I."/>
            <person name="Powell A.J."/>
            <person name="Barry K."/>
            <person name="Miller A.N."/>
            <person name="Grigoriev I.V."/>
            <person name="Debuchy R."/>
            <person name="Gladieux P."/>
            <person name="Thoren M.H."/>
            <person name="Johannesson H."/>
        </authorList>
    </citation>
    <scope>NUCLEOTIDE SEQUENCE</scope>
    <source>
        <strain evidence="2">PSN293</strain>
    </source>
</reference>
<accession>A0AAN6YDK6</accession>
<protein>
    <submittedName>
        <fullName evidence="2">Uncharacterized protein</fullName>
    </submittedName>
</protein>
<feature type="compositionally biased region" description="Polar residues" evidence="1">
    <location>
        <begin position="1"/>
        <end position="15"/>
    </location>
</feature>
<name>A0AAN6YDK6_9PEZI</name>
<comment type="caution">
    <text evidence="2">The sequence shown here is derived from an EMBL/GenBank/DDBJ whole genome shotgun (WGS) entry which is preliminary data.</text>
</comment>
<keyword evidence="3" id="KW-1185">Reference proteome</keyword>
<feature type="compositionally biased region" description="Basic and acidic residues" evidence="1">
    <location>
        <begin position="357"/>
        <end position="396"/>
    </location>
</feature>
<evidence type="ECO:0000313" key="2">
    <source>
        <dbReference type="EMBL" id="KAK4217124.1"/>
    </source>
</evidence>
<sequence length="929" mass="104735">MDSVDTFLTTGSFKTSRSRSPKPPEYDIPVRRAPEYRSGYKTTNTANTGARIVRPPPPTVEDEASALAKEHGDSIHPGSHDEEPKYRGEVDQTPLILEVAENNPERRFVIVTGSETNGESENEETSKTRYDANTGRKKVPATSSDEDGKEAKRRPNLTKRPSHQDLPRLNTQPEDHAEEQAPIRRSNSRRHREKAQVSQEPGDYYSERNGNSKEQDDGGYLSPEPVIRQNGGGREREYWDLNSAANVGVSRRRSMRGGSRPEFDERRLGATQSAGPAHRRSVSNAERPNPALNTLIAEAKYSDPDHALAFMLGDDDDMPPRRSKRPERSSNSPPYPPEERQDRRQSRSPGVLSRGQSLREKRQYYGDDGFKSHQSDRAERYERGSRPQRPTLERDSSSTLLSPDQPWAPTGRNRTKSNAGSPLPSPRASQGQFPDGDFPYPPSPRSPRSATFPPTERDSRRAEERPVTPSPPPGTTLPRRNLGPEEGAGRTRSRANSRAATMNNFSSSSASVAALPIPMPTSRSDMTDRRSSPAPPPVPRHESVDSSVGSPQKYWQPPPFDPSRQGALLDKPITSFRRYSEDVHKGILPQLPDCSWKFPGGQGRRASDGQFLTLPRSDFDVCLDCHSAVFANTELGRMFVPATNRSDRPISCDFGSSPWYRIAYLMTLKYRLPDLRLLQGIASVAARQQPCAGDKAANRIWYSIMEPRAGKPIRTFNACPSCAKMTEVLLPNLAGLFVPLSSASEPTRGVCELHFAPDRKRFTDYFDILEKASDRALSKRTAPNVQDVAERIKDLSELEECPRNKPMANKKWHIMQNLPEFTVCDECFEEVVWPYIRDKDPTDIPRDFYNKRQVLPIASCMLYSDRMRDVFRRACRKDDMDFLEAKVKEKLKIERDIKTKLAELERDDQDDPWVQREVASLAGRLKEIE</sequence>
<feature type="compositionally biased region" description="Basic and acidic residues" evidence="1">
    <location>
        <begin position="173"/>
        <end position="182"/>
    </location>
</feature>
<dbReference type="Proteomes" id="UP001301769">
    <property type="component" value="Unassembled WGS sequence"/>
</dbReference>
<dbReference type="AlphaFoldDB" id="A0AAN6YDK6"/>
<feature type="compositionally biased region" description="Low complexity" evidence="1">
    <location>
        <begin position="494"/>
        <end position="514"/>
    </location>
</feature>